<dbReference type="Proteomes" id="UP001333996">
    <property type="component" value="Unassembled WGS sequence"/>
</dbReference>
<evidence type="ECO:0000313" key="2">
    <source>
        <dbReference type="EMBL" id="MED7824975.1"/>
    </source>
</evidence>
<keyword evidence="3" id="KW-1185">Reference proteome</keyword>
<evidence type="ECO:0008006" key="4">
    <source>
        <dbReference type="Google" id="ProtNLM"/>
    </source>
</evidence>
<organism evidence="2 3">
    <name type="scientific">Streptomyces chiangmaiensis</name>
    <dbReference type="NCBI Taxonomy" id="766497"/>
    <lineage>
        <taxon>Bacteria</taxon>
        <taxon>Bacillati</taxon>
        <taxon>Actinomycetota</taxon>
        <taxon>Actinomycetes</taxon>
        <taxon>Kitasatosporales</taxon>
        <taxon>Streptomycetaceae</taxon>
        <taxon>Streptomyces</taxon>
    </lineage>
</organism>
<gene>
    <name evidence="2" type="ORF">VXC91_24030</name>
</gene>
<protein>
    <recommendedName>
        <fullName evidence="4">Transposase</fullName>
    </recommendedName>
</protein>
<comment type="caution">
    <text evidence="2">The sequence shown here is derived from an EMBL/GenBank/DDBJ whole genome shotgun (WGS) entry which is preliminary data.</text>
</comment>
<feature type="region of interest" description="Disordered" evidence="1">
    <location>
        <begin position="57"/>
        <end position="81"/>
    </location>
</feature>
<evidence type="ECO:0000313" key="3">
    <source>
        <dbReference type="Proteomes" id="UP001333996"/>
    </source>
</evidence>
<dbReference type="EMBL" id="JAYWVC010000090">
    <property type="protein sequence ID" value="MED7824975.1"/>
    <property type="molecule type" value="Genomic_DNA"/>
</dbReference>
<proteinExistence type="predicted"/>
<accession>A0ABU7FLI9</accession>
<dbReference type="RefSeq" id="WP_329509397.1">
    <property type="nucleotide sequence ID" value="NZ_BAAAYZ010000104.1"/>
</dbReference>
<name>A0ABU7FLI9_9ACTN</name>
<reference evidence="2" key="1">
    <citation type="submission" date="2024-01" db="EMBL/GenBank/DDBJ databases">
        <title>First draft genome sequence data of TA4-1, the type strain of Gram-positive actinobacterium Streptomyces chiangmaiensis.</title>
        <authorList>
            <person name="Yasawong M."/>
            <person name="Nantapong N."/>
        </authorList>
    </citation>
    <scope>NUCLEOTIDE SEQUENCE</scope>
    <source>
        <strain evidence="2">TA4-1</strain>
    </source>
</reference>
<sequence length="81" mass="8997">MPRRRKKKRALRPLAAPFTVAAPTGARIRDRLCITTEEAEVLWRVGEHLGHHQRVMAPAQRDDGPPGPVQLGLHRGLLAPP</sequence>
<evidence type="ECO:0000256" key="1">
    <source>
        <dbReference type="SAM" id="MobiDB-lite"/>
    </source>
</evidence>